<feature type="transmembrane region" description="Helical" evidence="2">
    <location>
        <begin position="54"/>
        <end position="73"/>
    </location>
</feature>
<gene>
    <name evidence="3" type="ORF">TCON_1838</name>
</gene>
<evidence type="ECO:0000313" key="4">
    <source>
        <dbReference type="Proteomes" id="UP001516464"/>
    </source>
</evidence>
<proteinExistence type="predicted"/>
<feature type="transmembrane region" description="Helical" evidence="2">
    <location>
        <begin position="126"/>
        <end position="145"/>
    </location>
</feature>
<dbReference type="Pfam" id="PF17009">
    <property type="entry name" value="DUF5090"/>
    <property type="match status" value="1"/>
</dbReference>
<organism evidence="3 4">
    <name type="scientific">Astathelohania contejeani</name>
    <dbReference type="NCBI Taxonomy" id="164912"/>
    <lineage>
        <taxon>Eukaryota</taxon>
        <taxon>Fungi</taxon>
        <taxon>Fungi incertae sedis</taxon>
        <taxon>Microsporidia</taxon>
        <taxon>Astathelohaniidae</taxon>
        <taxon>Astathelohania</taxon>
    </lineage>
</organism>
<keyword evidence="2" id="KW-0472">Membrane</keyword>
<protein>
    <submittedName>
        <fullName evidence="3">Uncharacterized protein</fullName>
    </submittedName>
</protein>
<evidence type="ECO:0000256" key="1">
    <source>
        <dbReference type="SAM" id="MobiDB-lite"/>
    </source>
</evidence>
<evidence type="ECO:0000313" key="3">
    <source>
        <dbReference type="EMBL" id="KAF7682944.1"/>
    </source>
</evidence>
<sequence length="211" mass="24059">MTDNAKVEESKKEKLAKQAEESEKKVKETIGKIENSTVAHYIPTSVEKINFIDIVKITMLIMFISTIPIYVILDSNANRPFRVINWIMKGIRFIMFWVGIVGAGFDAIVVFMRLDSLFRIVLLTKLIKDVAIVLSILITSFNTWIVKIFAISFMLYNIFLDAVFVYYLAIFFKRLESKDYDDDGNPIVAAKSDEAAAKPEATEKEPEKAEV</sequence>
<feature type="transmembrane region" description="Helical" evidence="2">
    <location>
        <begin position="151"/>
        <end position="172"/>
    </location>
</feature>
<evidence type="ECO:0000256" key="2">
    <source>
        <dbReference type="SAM" id="Phobius"/>
    </source>
</evidence>
<name>A0ABQ7HXN8_9MICR</name>
<keyword evidence="2" id="KW-0812">Transmembrane</keyword>
<dbReference type="InterPro" id="IPR031539">
    <property type="entry name" value="DUF5090"/>
</dbReference>
<feature type="region of interest" description="Disordered" evidence="1">
    <location>
        <begin position="192"/>
        <end position="211"/>
    </location>
</feature>
<feature type="region of interest" description="Disordered" evidence="1">
    <location>
        <begin position="1"/>
        <end position="21"/>
    </location>
</feature>
<reference evidence="3 4" key="1">
    <citation type="submission" date="2019-01" db="EMBL/GenBank/DDBJ databases">
        <title>Genomes sequencing and comparative genomics of infectious freshwater microsporidia, Cucumispora dikerogammari and Thelohania contejeani.</title>
        <authorList>
            <person name="Cormier A."/>
            <person name="Giraud I."/>
            <person name="Wattier R."/>
            <person name="Teixeira M."/>
            <person name="Grandjean F."/>
            <person name="Rigaud T."/>
            <person name="Cordaux R."/>
        </authorList>
    </citation>
    <scope>NUCLEOTIDE SEQUENCE [LARGE SCALE GENOMIC DNA]</scope>
    <source>
        <strain evidence="3">T1</strain>
        <tissue evidence="3">Spores</tissue>
    </source>
</reference>
<keyword evidence="2" id="KW-1133">Transmembrane helix</keyword>
<accession>A0ABQ7HXN8</accession>
<feature type="transmembrane region" description="Helical" evidence="2">
    <location>
        <begin position="93"/>
        <end position="114"/>
    </location>
</feature>
<comment type="caution">
    <text evidence="3">The sequence shown here is derived from an EMBL/GenBank/DDBJ whole genome shotgun (WGS) entry which is preliminary data.</text>
</comment>
<keyword evidence="4" id="KW-1185">Reference proteome</keyword>
<dbReference type="EMBL" id="SBIQ01000152">
    <property type="protein sequence ID" value="KAF7682944.1"/>
    <property type="molecule type" value="Genomic_DNA"/>
</dbReference>
<dbReference type="Proteomes" id="UP001516464">
    <property type="component" value="Unassembled WGS sequence"/>
</dbReference>